<dbReference type="Proteomes" id="UP001458880">
    <property type="component" value="Unassembled WGS sequence"/>
</dbReference>
<sequence>MNRINTPDTRRMYEQAKRKAKQICRKKKRVYWETQLQTIENHMIDKDISNFYQEVKKNKILGQEQASTEAKERR</sequence>
<comment type="caution">
    <text evidence="1">The sequence shown here is derived from an EMBL/GenBank/DDBJ whole genome shotgun (WGS) entry which is preliminary data.</text>
</comment>
<accession>A0AAW1N5B1</accession>
<keyword evidence="2" id="KW-1185">Reference proteome</keyword>
<reference evidence="1 2" key="1">
    <citation type="journal article" date="2024" name="BMC Genomics">
        <title>De novo assembly and annotation of Popillia japonica's genome with initial clues to its potential as an invasive pest.</title>
        <authorList>
            <person name="Cucini C."/>
            <person name="Boschi S."/>
            <person name="Funari R."/>
            <person name="Cardaioli E."/>
            <person name="Iannotti N."/>
            <person name="Marturano G."/>
            <person name="Paoli F."/>
            <person name="Bruttini M."/>
            <person name="Carapelli A."/>
            <person name="Frati F."/>
            <person name="Nardi F."/>
        </authorList>
    </citation>
    <scope>NUCLEOTIDE SEQUENCE [LARGE SCALE GENOMIC DNA]</scope>
    <source>
        <strain evidence="1">DMR45628</strain>
    </source>
</reference>
<proteinExistence type="predicted"/>
<evidence type="ECO:0000313" key="2">
    <source>
        <dbReference type="Proteomes" id="UP001458880"/>
    </source>
</evidence>
<evidence type="ECO:0000313" key="1">
    <source>
        <dbReference type="EMBL" id="KAK9753662.1"/>
    </source>
</evidence>
<dbReference type="EMBL" id="JASPKY010000011">
    <property type="protein sequence ID" value="KAK9753662.1"/>
    <property type="molecule type" value="Genomic_DNA"/>
</dbReference>
<gene>
    <name evidence="1" type="ORF">QE152_g1875</name>
</gene>
<organism evidence="1 2">
    <name type="scientific">Popillia japonica</name>
    <name type="common">Japanese beetle</name>
    <dbReference type="NCBI Taxonomy" id="7064"/>
    <lineage>
        <taxon>Eukaryota</taxon>
        <taxon>Metazoa</taxon>
        <taxon>Ecdysozoa</taxon>
        <taxon>Arthropoda</taxon>
        <taxon>Hexapoda</taxon>
        <taxon>Insecta</taxon>
        <taxon>Pterygota</taxon>
        <taxon>Neoptera</taxon>
        <taxon>Endopterygota</taxon>
        <taxon>Coleoptera</taxon>
        <taxon>Polyphaga</taxon>
        <taxon>Scarabaeiformia</taxon>
        <taxon>Scarabaeidae</taxon>
        <taxon>Rutelinae</taxon>
        <taxon>Popillia</taxon>
    </lineage>
</organism>
<name>A0AAW1N5B1_POPJA</name>
<protein>
    <submittedName>
        <fullName evidence="1">Uncharacterized protein</fullName>
    </submittedName>
</protein>
<dbReference type="AlphaFoldDB" id="A0AAW1N5B1"/>